<name>A0A3B5YT73_WHEAT</name>
<dbReference type="OMA" id="PERNHRI"/>
<dbReference type="EnsemblPlants" id="TraesCS1B02G078300.1">
    <property type="protein sequence ID" value="TraesCS1B02G078300.1.cds1"/>
    <property type="gene ID" value="TraesCS1B02G078300"/>
</dbReference>
<dbReference type="Gramene" id="TraesCS1B02G078300.1">
    <property type="protein sequence ID" value="TraesCS1B02G078300.1.cds1"/>
    <property type="gene ID" value="TraesCS1B02G078300"/>
</dbReference>
<evidence type="ECO:0000313" key="1">
    <source>
        <dbReference type="EnsemblPlants" id="TraesCS1B02G078300.1.cds1"/>
    </source>
</evidence>
<dbReference type="OrthoDB" id="682412at2759"/>
<dbReference type="Proteomes" id="UP000019116">
    <property type="component" value="Chromosome 1B"/>
</dbReference>
<dbReference type="AlphaFoldDB" id="A0A3B5YT73"/>
<evidence type="ECO:0000313" key="2">
    <source>
        <dbReference type="Proteomes" id="UP000019116"/>
    </source>
</evidence>
<reference evidence="1" key="1">
    <citation type="submission" date="2018-08" db="EMBL/GenBank/DDBJ databases">
        <authorList>
            <person name="Rossello M."/>
        </authorList>
    </citation>
    <scope>NUCLEOTIDE SEQUENCE [LARGE SCALE GENOMIC DNA]</scope>
    <source>
        <strain evidence="1">cv. Chinese Spring</strain>
    </source>
</reference>
<keyword evidence="2" id="KW-1185">Reference proteome</keyword>
<dbReference type="STRING" id="4565.A0A3B5YT73"/>
<dbReference type="Gramene" id="TraesCS1B03G0197600.1">
    <property type="protein sequence ID" value="TraesCS1B03G0197600.1.CDS1"/>
    <property type="gene ID" value="TraesCS1B03G0197600"/>
</dbReference>
<reference evidence="1" key="2">
    <citation type="submission" date="2018-10" db="UniProtKB">
        <authorList>
            <consortium name="EnsemblPlants"/>
        </authorList>
    </citation>
    <scope>IDENTIFICATION</scope>
</reference>
<proteinExistence type="predicted"/>
<accession>A0A3B5YT73</accession>
<organism evidence="1">
    <name type="scientific">Triticum aestivum</name>
    <name type="common">Wheat</name>
    <dbReference type="NCBI Taxonomy" id="4565"/>
    <lineage>
        <taxon>Eukaryota</taxon>
        <taxon>Viridiplantae</taxon>
        <taxon>Streptophyta</taxon>
        <taxon>Embryophyta</taxon>
        <taxon>Tracheophyta</taxon>
        <taxon>Spermatophyta</taxon>
        <taxon>Magnoliopsida</taxon>
        <taxon>Liliopsida</taxon>
        <taxon>Poales</taxon>
        <taxon>Poaceae</taxon>
        <taxon>BOP clade</taxon>
        <taxon>Pooideae</taxon>
        <taxon>Triticodae</taxon>
        <taxon>Triticeae</taxon>
        <taxon>Triticinae</taxon>
        <taxon>Triticum</taxon>
    </lineage>
</organism>
<protein>
    <submittedName>
        <fullName evidence="1">Uncharacterized protein</fullName>
    </submittedName>
</protein>
<sequence length="96" mass="11237">MIKDWLGLHDVHPSDWSDATSVKKWWSHNANKKTQSRRPLASLMLLISWEVWKERNARIFRNNVVPVGVVVARIKEETLLWSIAGARHLNNIMPRE</sequence>
<dbReference type="Gramene" id="TraesNOR1B03G00213430.1">
    <property type="protein sequence ID" value="TraesNOR1B03G00213430.1.CDS1"/>
    <property type="gene ID" value="TraesNOR1B03G00213430"/>
</dbReference>